<evidence type="ECO:0000256" key="6">
    <source>
        <dbReference type="ARBA" id="ARBA00023136"/>
    </source>
</evidence>
<feature type="transmembrane region" description="Helical" evidence="8">
    <location>
        <begin position="135"/>
        <end position="155"/>
    </location>
</feature>
<dbReference type="Pfam" id="PF03062">
    <property type="entry name" value="MBOAT"/>
    <property type="match status" value="1"/>
</dbReference>
<feature type="transmembrane region" description="Helical" evidence="8">
    <location>
        <begin position="452"/>
        <end position="472"/>
    </location>
</feature>
<keyword evidence="3 7" id="KW-1003">Cell membrane</keyword>
<evidence type="ECO:0000256" key="5">
    <source>
        <dbReference type="ARBA" id="ARBA00022989"/>
    </source>
</evidence>
<dbReference type="EMBL" id="DWWA01000050">
    <property type="protein sequence ID" value="HJC73030.1"/>
    <property type="molecule type" value="Genomic_DNA"/>
</dbReference>
<comment type="caution">
    <text evidence="9">The sequence shown here is derived from an EMBL/GenBank/DDBJ whole genome shotgun (WGS) entry which is preliminary data.</text>
</comment>
<dbReference type="InterPro" id="IPR024194">
    <property type="entry name" value="Ac/AlaTfrase_AlgI/DltB"/>
</dbReference>
<comment type="subcellular location">
    <subcellularLocation>
        <location evidence="1">Cell membrane</location>
        <topology evidence="1">Multi-pass membrane protein</topology>
    </subcellularLocation>
</comment>
<reference evidence="9" key="1">
    <citation type="journal article" date="2021" name="PeerJ">
        <title>Extensive microbial diversity within the chicken gut microbiome revealed by metagenomics and culture.</title>
        <authorList>
            <person name="Gilroy R."/>
            <person name="Ravi A."/>
            <person name="Getino M."/>
            <person name="Pursley I."/>
            <person name="Horton D.L."/>
            <person name="Alikhan N.F."/>
            <person name="Baker D."/>
            <person name="Gharbi K."/>
            <person name="Hall N."/>
            <person name="Watson M."/>
            <person name="Adriaenssens E.M."/>
            <person name="Foster-Nyarko E."/>
            <person name="Jarju S."/>
            <person name="Secka A."/>
            <person name="Antonio M."/>
            <person name="Oren A."/>
            <person name="Chaudhuri R.R."/>
            <person name="La Ragione R."/>
            <person name="Hildebrand F."/>
            <person name="Pallen M.J."/>
        </authorList>
    </citation>
    <scope>NUCLEOTIDE SEQUENCE</scope>
    <source>
        <strain evidence="9">5933</strain>
    </source>
</reference>
<dbReference type="PIRSF" id="PIRSF016636">
    <property type="entry name" value="AlgI_DltB"/>
    <property type="match status" value="1"/>
</dbReference>
<keyword evidence="5 8" id="KW-1133">Transmembrane helix</keyword>
<keyword evidence="6 7" id="KW-0472">Membrane</keyword>
<feature type="transmembrane region" description="Helical" evidence="8">
    <location>
        <begin position="351"/>
        <end position="371"/>
    </location>
</feature>
<dbReference type="PIRSF" id="PIRSF500217">
    <property type="entry name" value="AlgI"/>
    <property type="match status" value="1"/>
</dbReference>
<reference evidence="9" key="2">
    <citation type="submission" date="2021-04" db="EMBL/GenBank/DDBJ databases">
        <authorList>
            <person name="Gilroy R."/>
        </authorList>
    </citation>
    <scope>NUCLEOTIDE SEQUENCE</scope>
    <source>
        <strain evidence="9">5933</strain>
    </source>
</reference>
<evidence type="ECO:0000256" key="7">
    <source>
        <dbReference type="PIRNR" id="PIRNR016636"/>
    </source>
</evidence>
<proteinExistence type="inferred from homology"/>
<dbReference type="GO" id="GO:0016746">
    <property type="term" value="F:acyltransferase activity"/>
    <property type="evidence" value="ECO:0007669"/>
    <property type="project" value="UniProtKB-KW"/>
</dbReference>
<sequence length="488" mass="54649">MSFHQLSFFLFFPITLLIVFAVPARFQNGVLLAASWLFYAFATPQWLVLLIAESVAVWALTLWMDKAQGKQRKLRLFLLCAATVGVLIACKASGLALQSTTGFSLILPLGISFFTLQSASYAIDVYRQTCPAEKSFVRTTLFVSFFCVISSGPILRAGSFLPQLNKPRRFRADRAAHALVTLGQGYLYKVAIADVLAVFVNGVYADVFSYQGLTLAAAALGYGFQLYFDFVGYSLLAMGFAELLGLELPVNFNTPYFSRSIKEFWSRWHISLSSWLRDYVYIPLGGNRRGTARKCLNLLITFFVSGLWHGTGVCFLIWGLLHGLYQVCGTLTTPARARFRTALHITEQNKLWNVVQCLFTFLLVQVAWVFFRSATPAEALYILSAPFQSLSVSALWNDFFQIYNASLQTAILVYAAAAFIVLSVFLGVVLESLRRFACKGTDLSGWILQRSFVVRWVIYYVLCGIIFGGFLLNNGYFSTAANFLYNNF</sequence>
<dbReference type="GO" id="GO:0042121">
    <property type="term" value="P:alginic acid biosynthetic process"/>
    <property type="evidence" value="ECO:0007669"/>
    <property type="project" value="InterPro"/>
</dbReference>
<feature type="transmembrane region" description="Helical" evidence="8">
    <location>
        <begin position="298"/>
        <end position="321"/>
    </location>
</feature>
<dbReference type="InterPro" id="IPR028362">
    <property type="entry name" value="AlgI"/>
</dbReference>
<evidence type="ECO:0000256" key="8">
    <source>
        <dbReference type="SAM" id="Phobius"/>
    </source>
</evidence>
<evidence type="ECO:0000256" key="3">
    <source>
        <dbReference type="ARBA" id="ARBA00022475"/>
    </source>
</evidence>
<comment type="similarity">
    <text evidence="2 7">Belongs to the membrane-bound acyltransferase family.</text>
</comment>
<evidence type="ECO:0000256" key="2">
    <source>
        <dbReference type="ARBA" id="ARBA00010323"/>
    </source>
</evidence>
<dbReference type="InterPro" id="IPR004299">
    <property type="entry name" value="MBOAT_fam"/>
</dbReference>
<organism evidence="9 10">
    <name type="scientific">Candidatus Ruthenibacterium merdavium</name>
    <dbReference type="NCBI Taxonomy" id="2838752"/>
    <lineage>
        <taxon>Bacteria</taxon>
        <taxon>Bacillati</taxon>
        <taxon>Bacillota</taxon>
        <taxon>Clostridia</taxon>
        <taxon>Eubacteriales</taxon>
        <taxon>Oscillospiraceae</taxon>
        <taxon>Ruthenibacterium</taxon>
    </lineage>
</organism>
<feature type="transmembrane region" description="Helical" evidence="8">
    <location>
        <begin position="378"/>
        <end position="396"/>
    </location>
</feature>
<feature type="transmembrane region" description="Helical" evidence="8">
    <location>
        <begin position="230"/>
        <end position="252"/>
    </location>
</feature>
<dbReference type="GO" id="GO:0005886">
    <property type="term" value="C:plasma membrane"/>
    <property type="evidence" value="ECO:0007669"/>
    <property type="project" value="UniProtKB-SubCell"/>
</dbReference>
<dbReference type="Proteomes" id="UP000823918">
    <property type="component" value="Unassembled WGS sequence"/>
</dbReference>
<protein>
    <submittedName>
        <fullName evidence="9">MBOAT family protein</fullName>
    </submittedName>
</protein>
<feature type="transmembrane region" description="Helical" evidence="8">
    <location>
        <begin position="45"/>
        <end position="64"/>
    </location>
</feature>
<gene>
    <name evidence="9" type="ORF">H9698_09610</name>
</gene>
<keyword evidence="7" id="KW-0808">Transferase</keyword>
<evidence type="ECO:0000256" key="1">
    <source>
        <dbReference type="ARBA" id="ARBA00004651"/>
    </source>
</evidence>
<dbReference type="PANTHER" id="PTHR13285">
    <property type="entry name" value="ACYLTRANSFERASE"/>
    <property type="match status" value="1"/>
</dbReference>
<keyword evidence="7" id="KW-0012">Acyltransferase</keyword>
<dbReference type="PANTHER" id="PTHR13285:SF18">
    <property type="entry name" value="PROTEIN-CYSTEINE N-PALMITOYLTRANSFERASE RASP"/>
    <property type="match status" value="1"/>
</dbReference>
<feature type="transmembrane region" description="Helical" evidence="8">
    <location>
        <begin position="103"/>
        <end position="123"/>
    </location>
</feature>
<name>A0A9D2TJX2_9FIRM</name>
<feature type="transmembrane region" description="Helical" evidence="8">
    <location>
        <begin position="411"/>
        <end position="431"/>
    </location>
</feature>
<accession>A0A9D2TJX2</accession>
<feature type="transmembrane region" description="Helical" evidence="8">
    <location>
        <begin position="76"/>
        <end position="97"/>
    </location>
</feature>
<dbReference type="AlphaFoldDB" id="A0A9D2TJX2"/>
<evidence type="ECO:0000313" key="10">
    <source>
        <dbReference type="Proteomes" id="UP000823918"/>
    </source>
</evidence>
<evidence type="ECO:0000256" key="4">
    <source>
        <dbReference type="ARBA" id="ARBA00022692"/>
    </source>
</evidence>
<feature type="transmembrane region" description="Helical" evidence="8">
    <location>
        <begin position="207"/>
        <end position="224"/>
    </location>
</feature>
<keyword evidence="4 8" id="KW-0812">Transmembrane</keyword>
<dbReference type="InterPro" id="IPR051085">
    <property type="entry name" value="MB_O-acyltransferase"/>
</dbReference>
<evidence type="ECO:0000313" key="9">
    <source>
        <dbReference type="EMBL" id="HJC73030.1"/>
    </source>
</evidence>
<feature type="transmembrane region" description="Helical" evidence="8">
    <location>
        <begin position="175"/>
        <end position="200"/>
    </location>
</feature>